<comment type="caution">
    <text evidence="1">The sequence shown here is derived from an EMBL/GenBank/DDBJ whole genome shotgun (WGS) entry which is preliminary data.</text>
</comment>
<keyword evidence="2" id="KW-1185">Reference proteome</keyword>
<protein>
    <submittedName>
        <fullName evidence="1">Uncharacterized protein</fullName>
    </submittedName>
</protein>
<evidence type="ECO:0000313" key="1">
    <source>
        <dbReference type="EMBL" id="GAA3204049.1"/>
    </source>
</evidence>
<proteinExistence type="predicted"/>
<accession>A0ABP6Q4B6</accession>
<gene>
    <name evidence="1" type="ORF">GCM10010451_63260</name>
</gene>
<evidence type="ECO:0000313" key="2">
    <source>
        <dbReference type="Proteomes" id="UP001501866"/>
    </source>
</evidence>
<name>A0ABP6Q4B6_9ACTN</name>
<reference evidence="2" key="1">
    <citation type="journal article" date="2019" name="Int. J. Syst. Evol. Microbiol.">
        <title>The Global Catalogue of Microorganisms (GCM) 10K type strain sequencing project: providing services to taxonomists for standard genome sequencing and annotation.</title>
        <authorList>
            <consortium name="The Broad Institute Genomics Platform"/>
            <consortium name="The Broad Institute Genome Sequencing Center for Infectious Disease"/>
            <person name="Wu L."/>
            <person name="Ma J."/>
        </authorList>
    </citation>
    <scope>NUCLEOTIDE SEQUENCE [LARGE SCALE GENOMIC DNA]</scope>
    <source>
        <strain evidence="2">JCM 9095</strain>
    </source>
</reference>
<dbReference type="Proteomes" id="UP001501866">
    <property type="component" value="Unassembled WGS sequence"/>
</dbReference>
<organism evidence="1 2">
    <name type="scientific">Streptomyces virens</name>
    <dbReference type="NCBI Taxonomy" id="285572"/>
    <lineage>
        <taxon>Bacteria</taxon>
        <taxon>Bacillati</taxon>
        <taxon>Actinomycetota</taxon>
        <taxon>Actinomycetes</taxon>
        <taxon>Kitasatosporales</taxon>
        <taxon>Streptomycetaceae</taxon>
        <taxon>Streptomyces</taxon>
    </lineage>
</organism>
<dbReference type="EMBL" id="BAAAUH010000083">
    <property type="protein sequence ID" value="GAA3204049.1"/>
    <property type="molecule type" value="Genomic_DNA"/>
</dbReference>
<sequence length="101" mass="10360">MPTGRAGVRAGADGGVRGVKEGGRTCGYWLVGEGVDYCAQWNTNLCDAANISAGPPVVDGIPAGNVRAVQSCSRFQLVNSRAPARPLDRTVASHNVVAPAP</sequence>